<dbReference type="SUPFAM" id="SSF117130">
    <property type="entry name" value="CsrA-like"/>
    <property type="match status" value="1"/>
</dbReference>
<dbReference type="GO" id="GO:0044781">
    <property type="term" value="P:bacterial-type flagellum organization"/>
    <property type="evidence" value="ECO:0007669"/>
    <property type="project" value="UniProtKB-KW"/>
</dbReference>
<dbReference type="InterPro" id="IPR036107">
    <property type="entry name" value="CsrA_sf"/>
</dbReference>
<name>A0A4S5E125_9MICC</name>
<keyword evidence="2 5" id="KW-0678">Repressor</keyword>
<dbReference type="GO" id="GO:0006109">
    <property type="term" value="P:regulation of carbohydrate metabolic process"/>
    <property type="evidence" value="ECO:0007669"/>
    <property type="project" value="InterPro"/>
</dbReference>
<evidence type="ECO:0000256" key="1">
    <source>
        <dbReference type="ARBA" id="ARBA00022490"/>
    </source>
</evidence>
<dbReference type="NCBIfam" id="TIGR00202">
    <property type="entry name" value="csrA"/>
    <property type="match status" value="1"/>
</dbReference>
<gene>
    <name evidence="5 6" type="primary">csrA</name>
    <name evidence="6" type="ORF">E8P82_12930</name>
</gene>
<dbReference type="InterPro" id="IPR003751">
    <property type="entry name" value="CsrA"/>
</dbReference>
<evidence type="ECO:0000256" key="5">
    <source>
        <dbReference type="HAMAP-Rule" id="MF_00167"/>
    </source>
</evidence>
<dbReference type="RefSeq" id="WP_136455466.1">
    <property type="nucleotide sequence ID" value="NZ_SSWH01000013.1"/>
</dbReference>
<comment type="function">
    <text evidence="5">A translational regulator that binds mRNA to regulate translation initiation and/or mRNA stability. Usually binds in the 5'-UTR at or near the Shine-Dalgarno sequence preventing ribosome-binding, thus repressing translation. Its main target seems to be the major flagellin gene, while its function is anatagonized by FliW.</text>
</comment>
<evidence type="ECO:0000313" key="6">
    <source>
        <dbReference type="EMBL" id="THJ65031.1"/>
    </source>
</evidence>
<comment type="subunit">
    <text evidence="5">Homodimer; the beta-strands of each monomer intercalate to form a hydrophobic core, while the alpha-helices form wings that extend away from the core.</text>
</comment>
<dbReference type="FunFam" id="2.60.40.4380:FF:000002">
    <property type="entry name" value="Translational regulator CsrA"/>
    <property type="match status" value="1"/>
</dbReference>
<dbReference type="Pfam" id="PF02599">
    <property type="entry name" value="CsrA"/>
    <property type="match status" value="1"/>
</dbReference>
<evidence type="ECO:0000313" key="7">
    <source>
        <dbReference type="Proteomes" id="UP000305233"/>
    </source>
</evidence>
<evidence type="ECO:0000256" key="4">
    <source>
        <dbReference type="ARBA" id="ARBA00022884"/>
    </source>
</evidence>
<dbReference type="GO" id="GO:1902208">
    <property type="term" value="P:regulation of bacterial-type flagellum assembly"/>
    <property type="evidence" value="ECO:0007669"/>
    <property type="project" value="UniProtKB-UniRule"/>
</dbReference>
<sequence>MLVLTRKVGEQILIGDDIVITVLDSRGDGIRIGIDAPRGVRIQREEVLRAVVEANLAAAAADSEGADALRALLQSGAVVSTEDSTGATPPDASQ</sequence>
<dbReference type="NCBIfam" id="NF002469">
    <property type="entry name" value="PRK01712.1"/>
    <property type="match status" value="1"/>
</dbReference>
<dbReference type="PANTHER" id="PTHR34984">
    <property type="entry name" value="CARBON STORAGE REGULATOR"/>
    <property type="match status" value="1"/>
</dbReference>
<evidence type="ECO:0000256" key="2">
    <source>
        <dbReference type="ARBA" id="ARBA00022491"/>
    </source>
</evidence>
<comment type="similarity">
    <text evidence="5">Belongs to the CsrA/RsmA family.</text>
</comment>
<proteinExistence type="inferred from homology"/>
<dbReference type="GO" id="GO:0048027">
    <property type="term" value="F:mRNA 5'-UTR binding"/>
    <property type="evidence" value="ECO:0007669"/>
    <property type="project" value="UniProtKB-UniRule"/>
</dbReference>
<dbReference type="OrthoDB" id="9809061at2"/>
<keyword evidence="3 5" id="KW-0810">Translation regulation</keyword>
<keyword evidence="5" id="KW-1005">Bacterial flagellum biogenesis</keyword>
<dbReference type="GO" id="GO:0045947">
    <property type="term" value="P:negative regulation of translational initiation"/>
    <property type="evidence" value="ECO:0007669"/>
    <property type="project" value="UniProtKB-UniRule"/>
</dbReference>
<evidence type="ECO:0000256" key="3">
    <source>
        <dbReference type="ARBA" id="ARBA00022845"/>
    </source>
</evidence>
<dbReference type="PANTHER" id="PTHR34984:SF1">
    <property type="entry name" value="CARBON STORAGE REGULATOR"/>
    <property type="match status" value="1"/>
</dbReference>
<dbReference type="Proteomes" id="UP000305233">
    <property type="component" value="Unassembled WGS sequence"/>
</dbReference>
<comment type="caution">
    <text evidence="6">The sequence shown here is derived from an EMBL/GenBank/DDBJ whole genome shotgun (WGS) entry which is preliminary data.</text>
</comment>
<reference evidence="6 7" key="1">
    <citation type="submission" date="2019-04" db="EMBL/GenBank/DDBJ databases">
        <authorList>
            <person name="Liu Q."/>
            <person name="Xin Y.-H."/>
        </authorList>
    </citation>
    <scope>NUCLEOTIDE SEQUENCE [LARGE SCALE GENOMIC DNA]</scope>
    <source>
        <strain evidence="6 7">AM23</strain>
    </source>
</reference>
<organism evidence="6 7">
    <name type="scientific">Arthrobacter echini</name>
    <dbReference type="NCBI Taxonomy" id="1529066"/>
    <lineage>
        <taxon>Bacteria</taxon>
        <taxon>Bacillati</taxon>
        <taxon>Actinomycetota</taxon>
        <taxon>Actinomycetes</taxon>
        <taxon>Micrococcales</taxon>
        <taxon>Micrococcaceae</taxon>
        <taxon>Arthrobacter</taxon>
    </lineage>
</organism>
<dbReference type="AlphaFoldDB" id="A0A4S5E125"/>
<comment type="subcellular location">
    <subcellularLocation>
        <location evidence="5">Cytoplasm</location>
    </subcellularLocation>
</comment>
<keyword evidence="1 5" id="KW-0963">Cytoplasm</keyword>
<keyword evidence="4 5" id="KW-0694">RNA-binding</keyword>
<accession>A0A4S5E125</accession>
<dbReference type="GO" id="GO:0006402">
    <property type="term" value="P:mRNA catabolic process"/>
    <property type="evidence" value="ECO:0007669"/>
    <property type="project" value="InterPro"/>
</dbReference>
<dbReference type="HAMAP" id="MF_00167">
    <property type="entry name" value="CsrA"/>
    <property type="match status" value="1"/>
</dbReference>
<dbReference type="EMBL" id="SSWH01000013">
    <property type="protein sequence ID" value="THJ65031.1"/>
    <property type="molecule type" value="Genomic_DNA"/>
</dbReference>
<dbReference type="GO" id="GO:0005829">
    <property type="term" value="C:cytosol"/>
    <property type="evidence" value="ECO:0007669"/>
    <property type="project" value="TreeGrafter"/>
</dbReference>
<keyword evidence="7" id="KW-1185">Reference proteome</keyword>
<protein>
    <recommendedName>
        <fullName evidence="5">Translational regulator CsrA</fullName>
    </recommendedName>
</protein>
<dbReference type="Gene3D" id="2.60.40.4380">
    <property type="entry name" value="Translational regulator CsrA"/>
    <property type="match status" value="1"/>
</dbReference>